<dbReference type="PIRSF" id="PIRSF017082">
    <property type="entry name" value="YflP"/>
    <property type="match status" value="1"/>
</dbReference>
<keyword evidence="4" id="KW-1185">Reference proteome</keyword>
<dbReference type="PANTHER" id="PTHR42928:SF5">
    <property type="entry name" value="BLR1237 PROTEIN"/>
    <property type="match status" value="1"/>
</dbReference>
<organism evidence="3 4">
    <name type="scientific">Paracidovorax wautersii</name>
    <dbReference type="NCBI Taxonomy" id="1177982"/>
    <lineage>
        <taxon>Bacteria</taxon>
        <taxon>Pseudomonadati</taxon>
        <taxon>Pseudomonadota</taxon>
        <taxon>Betaproteobacteria</taxon>
        <taxon>Burkholderiales</taxon>
        <taxon>Comamonadaceae</taxon>
        <taxon>Paracidovorax</taxon>
    </lineage>
</organism>
<protein>
    <submittedName>
        <fullName evidence="3">Tripartite-type tricarboxylate transporter, receptor component TctC</fullName>
    </submittedName>
</protein>
<dbReference type="Gene3D" id="3.40.190.10">
    <property type="entry name" value="Periplasmic binding protein-like II"/>
    <property type="match status" value="1"/>
</dbReference>
<keyword evidence="2" id="KW-0732">Signal</keyword>
<dbReference type="InterPro" id="IPR005064">
    <property type="entry name" value="BUG"/>
</dbReference>
<dbReference type="Proteomes" id="UP000199119">
    <property type="component" value="Unassembled WGS sequence"/>
</dbReference>
<dbReference type="Pfam" id="PF03401">
    <property type="entry name" value="TctC"/>
    <property type="match status" value="1"/>
</dbReference>
<dbReference type="AlphaFoldDB" id="A0A1I2HDI2"/>
<name>A0A1I2HDI2_9BURK</name>
<keyword evidence="3" id="KW-0675">Receptor</keyword>
<feature type="signal peptide" evidence="2">
    <location>
        <begin position="1"/>
        <end position="23"/>
    </location>
</feature>
<evidence type="ECO:0000313" key="3">
    <source>
        <dbReference type="EMBL" id="SFF27732.1"/>
    </source>
</evidence>
<sequence length="325" mass="34605">MMTTRTFLAAAALALALPAAVQAQPDAWPSRAITFVVPYPPGGPTDLMARLIATPLAQRLKVPVIVDNKAGAGGNIGTGQVAKGKPDGYTLLLAASGNLAANQFLYAKLGFDPLKDLAPVMQISRFPLVLEVSDKSPIRSFQEYVAFAKDPANRATFGSASNGSPQHLGAELFKAQAKIDISHVPYKGAGPALVDLMGGQITSMFDILGSSLPHIKSGKLRPLAVTTKARTPLLPGVPAISELGYPDFDYYAWHGISVAAGTPRPIINRLNAELNAIFADPAFKARWQEIGSEVVAGTPEQFDRVIQSEARRMQALIKNLNIQLD</sequence>
<dbReference type="PANTHER" id="PTHR42928">
    <property type="entry name" value="TRICARBOXYLATE-BINDING PROTEIN"/>
    <property type="match status" value="1"/>
</dbReference>
<dbReference type="CDD" id="cd13578">
    <property type="entry name" value="PBP2_Bug27"/>
    <property type="match status" value="1"/>
</dbReference>
<reference evidence="4" key="1">
    <citation type="submission" date="2016-10" db="EMBL/GenBank/DDBJ databases">
        <authorList>
            <person name="Varghese N."/>
            <person name="Submissions S."/>
        </authorList>
    </citation>
    <scope>NUCLEOTIDE SEQUENCE [LARGE SCALE GENOMIC DNA]</scope>
    <source>
        <strain evidence="4">DSM 27981</strain>
    </source>
</reference>
<evidence type="ECO:0000256" key="2">
    <source>
        <dbReference type="SAM" id="SignalP"/>
    </source>
</evidence>
<dbReference type="EMBL" id="FONX01000022">
    <property type="protein sequence ID" value="SFF27732.1"/>
    <property type="molecule type" value="Genomic_DNA"/>
</dbReference>
<dbReference type="SUPFAM" id="SSF53850">
    <property type="entry name" value="Periplasmic binding protein-like II"/>
    <property type="match status" value="1"/>
</dbReference>
<feature type="chain" id="PRO_5011675811" evidence="2">
    <location>
        <begin position="24"/>
        <end position="325"/>
    </location>
</feature>
<dbReference type="Gene3D" id="3.40.190.150">
    <property type="entry name" value="Bordetella uptake gene, domain 1"/>
    <property type="match status" value="1"/>
</dbReference>
<comment type="similarity">
    <text evidence="1">Belongs to the UPF0065 (bug) family.</text>
</comment>
<dbReference type="InterPro" id="IPR042100">
    <property type="entry name" value="Bug_dom1"/>
</dbReference>
<evidence type="ECO:0000256" key="1">
    <source>
        <dbReference type="ARBA" id="ARBA00006987"/>
    </source>
</evidence>
<gene>
    <name evidence="3" type="ORF">SAMN04489711_12213</name>
</gene>
<proteinExistence type="inferred from homology"/>
<evidence type="ECO:0000313" key="4">
    <source>
        <dbReference type="Proteomes" id="UP000199119"/>
    </source>
</evidence>
<dbReference type="STRING" id="1177982.SAMN04489711_12213"/>
<accession>A0A1I2HDI2</accession>